<dbReference type="InterPro" id="IPR051532">
    <property type="entry name" value="Ester_Hydrolysis_Enzymes"/>
</dbReference>
<dbReference type="GO" id="GO:0004622">
    <property type="term" value="F:phosphatidylcholine lysophospholipase activity"/>
    <property type="evidence" value="ECO:0007669"/>
    <property type="project" value="TreeGrafter"/>
</dbReference>
<evidence type="ECO:0000313" key="2">
    <source>
        <dbReference type="EMBL" id="KZE66067.1"/>
    </source>
</evidence>
<dbReference type="AlphaFoldDB" id="A0A165NHC7"/>
<sequence>MKKRYLISLLLLLLVFSTAGWYYYPQYKINQIKKESVIDKNDDTKSKQITYLDYLKKSPDSTFNHLVLGDSVAQGRGSEEGGFANKVNNNLQNLTGKTFILENQGVSGATSSGLLNQLEIPAVQQSVKSADIISINIGGNDLVQIAKEEGPLKAIQSYDEVKTGYKKNLNEIFVMIRELNPNAILVLNELYNVVNSEQKYYPATEKLLNDWNLIAYETALAYKPALVVPVSDALQTEDMDKWLYDSIHPNDEGYARIADKTITTFQNQSYKEAQ</sequence>
<dbReference type="SUPFAM" id="SSF52266">
    <property type="entry name" value="SGNH hydrolase"/>
    <property type="match status" value="1"/>
</dbReference>
<reference evidence="3" key="1">
    <citation type="submission" date="2016-01" db="EMBL/GenBank/DDBJ databases">
        <title>Draft genome of Chromobacterium sp. F49.</title>
        <authorList>
            <person name="Hong K.W."/>
        </authorList>
    </citation>
    <scope>NUCLEOTIDE SEQUENCE [LARGE SCALE GENOMIC DNA]</scope>
    <source>
        <strain evidence="3">P7IIIA</strain>
    </source>
</reference>
<protein>
    <recommendedName>
        <fullName evidence="1">SGNH hydrolase-type esterase domain-containing protein</fullName>
    </recommendedName>
</protein>
<comment type="caution">
    <text evidence="2">The sequence shown here is derived from an EMBL/GenBank/DDBJ whole genome shotgun (WGS) entry which is preliminary data.</text>
</comment>
<dbReference type="RefSeq" id="WP_066241348.1">
    <property type="nucleotide sequence ID" value="NZ_LRFC01000023.1"/>
</dbReference>
<evidence type="ECO:0000313" key="3">
    <source>
        <dbReference type="Proteomes" id="UP000076567"/>
    </source>
</evidence>
<dbReference type="OrthoDB" id="26855at2"/>
<accession>A0A165NHC7</accession>
<dbReference type="InterPro" id="IPR036514">
    <property type="entry name" value="SGNH_hydro_sf"/>
</dbReference>
<gene>
    <name evidence="2" type="ORF">AWM68_06740</name>
</gene>
<dbReference type="InterPro" id="IPR013830">
    <property type="entry name" value="SGNH_hydro"/>
</dbReference>
<dbReference type="EMBL" id="LRFC01000023">
    <property type="protein sequence ID" value="KZE66067.1"/>
    <property type="molecule type" value="Genomic_DNA"/>
</dbReference>
<dbReference type="PANTHER" id="PTHR30383:SF27">
    <property type="entry name" value="SPORE GERMINATION LIPASE LIPC"/>
    <property type="match status" value="1"/>
</dbReference>
<evidence type="ECO:0000259" key="1">
    <source>
        <dbReference type="Pfam" id="PF13472"/>
    </source>
</evidence>
<dbReference type="Pfam" id="PF13472">
    <property type="entry name" value="Lipase_GDSL_2"/>
    <property type="match status" value="1"/>
</dbReference>
<dbReference type="PANTHER" id="PTHR30383">
    <property type="entry name" value="THIOESTERASE 1/PROTEASE 1/LYSOPHOSPHOLIPASE L1"/>
    <property type="match status" value="1"/>
</dbReference>
<dbReference type="Gene3D" id="3.40.50.1110">
    <property type="entry name" value="SGNH hydrolase"/>
    <property type="match status" value="1"/>
</dbReference>
<proteinExistence type="predicted"/>
<keyword evidence="3" id="KW-1185">Reference proteome</keyword>
<organism evidence="2 3">
    <name type="scientific">Fictibacillus phosphorivorans</name>
    <dbReference type="NCBI Taxonomy" id="1221500"/>
    <lineage>
        <taxon>Bacteria</taxon>
        <taxon>Bacillati</taxon>
        <taxon>Bacillota</taxon>
        <taxon>Bacilli</taxon>
        <taxon>Bacillales</taxon>
        <taxon>Fictibacillaceae</taxon>
        <taxon>Fictibacillus</taxon>
    </lineage>
</organism>
<dbReference type="Proteomes" id="UP000076567">
    <property type="component" value="Unassembled WGS sequence"/>
</dbReference>
<name>A0A165NHC7_9BACL</name>
<feature type="domain" description="SGNH hydrolase-type esterase" evidence="1">
    <location>
        <begin position="67"/>
        <end position="256"/>
    </location>
</feature>